<keyword evidence="7" id="KW-0031">Aminopeptidase</keyword>
<comment type="caution">
    <text evidence="7">The sequence shown here is derived from an EMBL/GenBank/DDBJ whole genome shotgun (WGS) entry which is preliminary data.</text>
</comment>
<gene>
    <name evidence="7" type="ORF">H8708_08915</name>
</gene>
<protein>
    <submittedName>
        <fullName evidence="7">Aminopeptidase P family protein</fullName>
    </submittedName>
</protein>
<accession>A0ABR7NT98</accession>
<sequence>MANERLKQLRALMAQHGMDAYYIPSSDFHDSEYVDPYFKCREFISGFTGSAGTMVVTKDFSGLWTDGRYFVQAKKQLEGQDTELMKMGEENVPTIDEFLMEHLPEGGVLGMDGRVVNTGIGRSFEKLLKVKKGTASIEHDLAGELWTERPELPAPQVWVLEEKYAGESAASKIARIRQVMKEHHATVHILSGLDDIAWLLNIRKNTGASINLLPLAHVLMTMDTLTLFIDSSRFDDCVNAYLKENGVTLAPYGDIYRAVKELRNETILLEPDKVNYAMYKSIHESCLLEEAMNPASWMKAMKNPVEMENLRKAHIKDGVALTKFIYWMKTKAPKGSLMETEAAEHLESLRKEQEGYICPSFDTISAYGANAAMCHYHATKEEESVIGKDGFYLVDSGGQYYEGTTDVTRTIVMGELTHEEKLHFTLVLMGMLRLTDAKFLHGCRGINVDYLARGPLWKLGLDFNHGTGHGVGYLSNVHERPNGIRWKIVPERQDSCILEEGMLTSNEPGIYIEGSHGIRTENLLLCRKAEKNGYGQFMRFETMTYAPIDTEAIDISVMEPSDVRLLNQYHKDVYEKLSPYLTKEEAEWLKDATKPIGGDAQWHI</sequence>
<keyword evidence="7" id="KW-0645">Protease</keyword>
<proteinExistence type="inferred from homology"/>
<organism evidence="7 8">
    <name type="scientific">Enterocloster hominis</name>
    <name type="common">ex Liu et al. 2021</name>
    <dbReference type="NCBI Taxonomy" id="2763663"/>
    <lineage>
        <taxon>Bacteria</taxon>
        <taxon>Bacillati</taxon>
        <taxon>Bacillota</taxon>
        <taxon>Clostridia</taxon>
        <taxon>Lachnospirales</taxon>
        <taxon>Lachnospiraceae</taxon>
        <taxon>Enterocloster</taxon>
    </lineage>
</organism>
<dbReference type="Pfam" id="PF16188">
    <property type="entry name" value="Peptidase_M24_C"/>
    <property type="match status" value="1"/>
</dbReference>
<dbReference type="PANTHER" id="PTHR43763:SF6">
    <property type="entry name" value="XAA-PRO AMINOPEPTIDASE 1"/>
    <property type="match status" value="1"/>
</dbReference>
<evidence type="ECO:0000256" key="2">
    <source>
        <dbReference type="ARBA" id="ARBA00022723"/>
    </source>
</evidence>
<evidence type="ECO:0000259" key="5">
    <source>
        <dbReference type="Pfam" id="PF01321"/>
    </source>
</evidence>
<feature type="domain" description="Peptidase M24" evidence="4">
    <location>
        <begin position="308"/>
        <end position="527"/>
    </location>
</feature>
<dbReference type="Proteomes" id="UP000647491">
    <property type="component" value="Unassembled WGS sequence"/>
</dbReference>
<keyword evidence="8" id="KW-1185">Reference proteome</keyword>
<dbReference type="PANTHER" id="PTHR43763">
    <property type="entry name" value="XAA-PRO AMINOPEPTIDASE 1"/>
    <property type="match status" value="1"/>
</dbReference>
<keyword evidence="3" id="KW-0378">Hydrolase</keyword>
<dbReference type="Pfam" id="PF16189">
    <property type="entry name" value="Creatinase_N_2"/>
    <property type="match status" value="1"/>
</dbReference>
<dbReference type="InterPro" id="IPR036005">
    <property type="entry name" value="Creatinase/aminopeptidase-like"/>
</dbReference>
<dbReference type="Pfam" id="PF01321">
    <property type="entry name" value="Creatinase_N"/>
    <property type="match status" value="1"/>
</dbReference>
<feature type="domain" description="Peptidase M24 C-terminal" evidence="6">
    <location>
        <begin position="536"/>
        <end position="596"/>
    </location>
</feature>
<dbReference type="SUPFAM" id="SSF53092">
    <property type="entry name" value="Creatinase/prolidase N-terminal domain"/>
    <property type="match status" value="1"/>
</dbReference>
<dbReference type="EMBL" id="JACRTJ010000018">
    <property type="protein sequence ID" value="MBC8599346.1"/>
    <property type="molecule type" value="Genomic_DNA"/>
</dbReference>
<dbReference type="Gene3D" id="3.90.230.10">
    <property type="entry name" value="Creatinase/methionine aminopeptidase superfamily"/>
    <property type="match status" value="1"/>
</dbReference>
<dbReference type="GO" id="GO:0004177">
    <property type="term" value="F:aminopeptidase activity"/>
    <property type="evidence" value="ECO:0007669"/>
    <property type="project" value="UniProtKB-KW"/>
</dbReference>
<keyword evidence="2" id="KW-0479">Metal-binding</keyword>
<dbReference type="SUPFAM" id="SSF55920">
    <property type="entry name" value="Creatinase/aminopeptidase"/>
    <property type="match status" value="1"/>
</dbReference>
<dbReference type="Gene3D" id="3.40.350.10">
    <property type="entry name" value="Creatinase/prolidase N-terminal domain"/>
    <property type="match status" value="2"/>
</dbReference>
<evidence type="ECO:0000259" key="4">
    <source>
        <dbReference type="Pfam" id="PF00557"/>
    </source>
</evidence>
<dbReference type="InterPro" id="IPR029149">
    <property type="entry name" value="Creatin/AminoP/Spt16_N"/>
</dbReference>
<evidence type="ECO:0000256" key="1">
    <source>
        <dbReference type="ARBA" id="ARBA00008766"/>
    </source>
</evidence>
<evidence type="ECO:0000313" key="8">
    <source>
        <dbReference type="Proteomes" id="UP000647491"/>
    </source>
</evidence>
<dbReference type="RefSeq" id="WP_262427620.1">
    <property type="nucleotide sequence ID" value="NZ_JACRTJ010000018.1"/>
</dbReference>
<evidence type="ECO:0000256" key="3">
    <source>
        <dbReference type="ARBA" id="ARBA00022801"/>
    </source>
</evidence>
<name>A0ABR7NT98_9FIRM</name>
<dbReference type="Pfam" id="PF00557">
    <property type="entry name" value="Peptidase_M24"/>
    <property type="match status" value="1"/>
</dbReference>
<dbReference type="InterPro" id="IPR000994">
    <property type="entry name" value="Pept_M24"/>
</dbReference>
<reference evidence="7 8" key="1">
    <citation type="submission" date="2020-08" db="EMBL/GenBank/DDBJ databases">
        <title>Genome public.</title>
        <authorList>
            <person name="Liu C."/>
            <person name="Sun Q."/>
        </authorList>
    </citation>
    <scope>NUCLEOTIDE SEQUENCE [LARGE SCALE GENOMIC DNA]</scope>
    <source>
        <strain evidence="7 8">BX10</strain>
    </source>
</reference>
<dbReference type="InterPro" id="IPR000587">
    <property type="entry name" value="Creatinase_N"/>
</dbReference>
<dbReference type="CDD" id="cd01085">
    <property type="entry name" value="APP"/>
    <property type="match status" value="1"/>
</dbReference>
<evidence type="ECO:0000259" key="6">
    <source>
        <dbReference type="Pfam" id="PF16188"/>
    </source>
</evidence>
<feature type="domain" description="Creatinase N-terminal" evidence="5">
    <location>
        <begin position="5"/>
        <end position="131"/>
    </location>
</feature>
<dbReference type="InterPro" id="IPR032416">
    <property type="entry name" value="Peptidase_M24_C"/>
</dbReference>
<dbReference type="InterPro" id="IPR033740">
    <property type="entry name" value="Pept_M24B"/>
</dbReference>
<comment type="similarity">
    <text evidence="1">Belongs to the peptidase M24B family.</text>
</comment>
<dbReference type="InterPro" id="IPR050422">
    <property type="entry name" value="X-Pro_aminopeptidase_P"/>
</dbReference>
<evidence type="ECO:0000313" key="7">
    <source>
        <dbReference type="EMBL" id="MBC8599346.1"/>
    </source>
</evidence>